<reference evidence="1 2" key="1">
    <citation type="submission" date="2020-06" db="EMBL/GenBank/DDBJ databases">
        <authorList>
            <person name="Criscuolo A."/>
        </authorList>
    </citation>
    <scope>NUCLEOTIDE SEQUENCE [LARGE SCALE GENOMIC DNA]</scope>
    <source>
        <strain evidence="2">CIP 111411</strain>
    </source>
</reference>
<protein>
    <submittedName>
        <fullName evidence="1">Uncharacterized protein</fullName>
    </submittedName>
</protein>
<sequence length="29" mass="3261">MNLKIPTIKLDSHLKDDPISTANENIIIL</sequence>
<evidence type="ECO:0000313" key="1">
    <source>
        <dbReference type="EMBL" id="CAD0007257.1"/>
    </source>
</evidence>
<keyword evidence="2" id="KW-1185">Reference proteome</keyword>
<comment type="caution">
    <text evidence="1">The sequence shown here is derived from an EMBL/GenBank/DDBJ whole genome shotgun (WGS) entry which is preliminary data.</text>
</comment>
<dbReference type="EMBL" id="CAIJDP010000082">
    <property type="protein sequence ID" value="CAD0007257.1"/>
    <property type="molecule type" value="Genomic_DNA"/>
</dbReference>
<organism evidence="1 2">
    <name type="scientific">Flavobacterium salmonis</name>
    <dbReference type="NCBI Taxonomy" id="2654844"/>
    <lineage>
        <taxon>Bacteria</taxon>
        <taxon>Pseudomonadati</taxon>
        <taxon>Bacteroidota</taxon>
        <taxon>Flavobacteriia</taxon>
        <taxon>Flavobacteriales</taxon>
        <taxon>Flavobacteriaceae</taxon>
        <taxon>Flavobacterium</taxon>
    </lineage>
</organism>
<dbReference type="AlphaFoldDB" id="A0A6V6Z631"/>
<dbReference type="Proteomes" id="UP000530060">
    <property type="component" value="Unassembled WGS sequence"/>
</dbReference>
<gene>
    <name evidence="1" type="ORF">FLAT13_03739</name>
</gene>
<evidence type="ECO:0000313" key="2">
    <source>
        <dbReference type="Proteomes" id="UP000530060"/>
    </source>
</evidence>
<proteinExistence type="predicted"/>
<accession>A0A6V6Z631</accession>
<name>A0A6V6Z631_9FLAO</name>